<dbReference type="Proteomes" id="UP001362999">
    <property type="component" value="Unassembled WGS sequence"/>
</dbReference>
<name>A0AAW0AL21_9AGAR</name>
<keyword evidence="2" id="KW-1185">Reference proteome</keyword>
<dbReference type="InterPro" id="IPR053354">
    <property type="entry name" value="MGDG_epimerase"/>
</dbReference>
<sequence>MCQETRRIPSLVTIAVDRLTQRAATELIPDVILERYVWEWHMMPYSIFYSSLLRLAENDPDFLSHTGFRDARIDEWIIKNEKWLQKRHSGNWKHGMVSFADADIVFPNSVLGPSVRIIERLDNLPGFSVLGEARELQLRIQRSVSAFKSNFDIMSQGLLRNLDWNNLIVAGGLVLGTLLNPRYSSNLSKQDCNQWVQSDIDIYIWGLSSRAANEKIHHIFEVFRCNLPPQQRTLAVRNPRTITLYADYPTRRVQIVLKLASTPKDVLLNFDLDICAMGWDGTNVWMLPRAARALETGYNIFTMSLIHGHHLSERRETQLERLFKYAQKGYGLRFLPHYLAALPSTTDVTYLAQEARHWIKDQYTFVTTDFGSEHFLRSDLGIPRSRALSNFTLLMRHIAFWEMERNDWASTSYENTVPLPSSSYRYTWNQHFNPAKFAARIIESNIQDVDAWLSEDLDGRLHAHGVMSGDDLNRAQRMTSATNLQDLLEHDNDIRIPVLLPIEFASHANKITNEVLTEIGLQPIQLLEPAIDRVGIGPDTPEGLFMWIIGSHLMWQHLDRRIDE</sequence>
<evidence type="ECO:0000313" key="1">
    <source>
        <dbReference type="EMBL" id="KAK7013881.1"/>
    </source>
</evidence>
<reference evidence="1 2" key="1">
    <citation type="journal article" date="2024" name="J Genomics">
        <title>Draft genome sequencing and assembly of Favolaschia claudopus CIRM-BRFM 2984 isolated from oak limbs.</title>
        <authorList>
            <person name="Navarro D."/>
            <person name="Drula E."/>
            <person name="Chaduli D."/>
            <person name="Cazenave R."/>
            <person name="Ahrendt S."/>
            <person name="Wang J."/>
            <person name="Lipzen A."/>
            <person name="Daum C."/>
            <person name="Barry K."/>
            <person name="Grigoriev I.V."/>
            <person name="Favel A."/>
            <person name="Rosso M.N."/>
            <person name="Martin F."/>
        </authorList>
    </citation>
    <scope>NUCLEOTIDE SEQUENCE [LARGE SCALE GENOMIC DNA]</scope>
    <source>
        <strain evidence="1 2">CIRM-BRFM 2984</strain>
    </source>
</reference>
<evidence type="ECO:0000313" key="2">
    <source>
        <dbReference type="Proteomes" id="UP001362999"/>
    </source>
</evidence>
<dbReference type="EMBL" id="JAWWNJ010000058">
    <property type="protein sequence ID" value="KAK7013881.1"/>
    <property type="molecule type" value="Genomic_DNA"/>
</dbReference>
<dbReference type="PANTHER" id="PTHR43558:SF6">
    <property type="entry name" value="REDUCTASE, PUTATIVE (AFU_ORTHOLOGUE AFUA_3G10540)-RELATED"/>
    <property type="match status" value="1"/>
</dbReference>
<proteinExistence type="predicted"/>
<protein>
    <submittedName>
        <fullName evidence="1">Uncharacterized protein</fullName>
    </submittedName>
</protein>
<gene>
    <name evidence="1" type="ORF">R3P38DRAFT_3322436</name>
</gene>
<accession>A0AAW0AL21</accession>
<dbReference type="PANTHER" id="PTHR43558">
    <property type="entry name" value="REDUCTASE, PUTATIVE (AFU_ORTHOLOGUE AFUA_3G10540)-RELATED"/>
    <property type="match status" value="1"/>
</dbReference>
<dbReference type="AlphaFoldDB" id="A0AAW0AL21"/>
<comment type="caution">
    <text evidence="1">The sequence shown here is derived from an EMBL/GenBank/DDBJ whole genome shotgun (WGS) entry which is preliminary data.</text>
</comment>
<organism evidence="1 2">
    <name type="scientific">Favolaschia claudopus</name>
    <dbReference type="NCBI Taxonomy" id="2862362"/>
    <lineage>
        <taxon>Eukaryota</taxon>
        <taxon>Fungi</taxon>
        <taxon>Dikarya</taxon>
        <taxon>Basidiomycota</taxon>
        <taxon>Agaricomycotina</taxon>
        <taxon>Agaricomycetes</taxon>
        <taxon>Agaricomycetidae</taxon>
        <taxon>Agaricales</taxon>
        <taxon>Marasmiineae</taxon>
        <taxon>Mycenaceae</taxon>
        <taxon>Favolaschia</taxon>
    </lineage>
</organism>